<evidence type="ECO:0000256" key="5">
    <source>
        <dbReference type="ARBA" id="ARBA00023157"/>
    </source>
</evidence>
<dbReference type="Proteomes" id="UP001320159">
    <property type="component" value="Unassembled WGS sequence"/>
</dbReference>
<proteinExistence type="inferred from homology"/>
<evidence type="ECO:0000256" key="7">
    <source>
        <dbReference type="ARBA" id="ARBA00032824"/>
    </source>
</evidence>
<dbReference type="AlphaFoldDB" id="A0AAP2RAT3"/>
<evidence type="ECO:0000256" key="2">
    <source>
        <dbReference type="ARBA" id="ARBA00022559"/>
    </source>
</evidence>
<evidence type="ECO:0000313" key="11">
    <source>
        <dbReference type="EMBL" id="MCD1293602.1"/>
    </source>
</evidence>
<comment type="catalytic activity">
    <reaction evidence="9">
        <text>a hydroperoxide + [thioredoxin]-dithiol = an alcohol + [thioredoxin]-disulfide + H2O</text>
        <dbReference type="Rhea" id="RHEA:62620"/>
        <dbReference type="Rhea" id="RHEA-COMP:10698"/>
        <dbReference type="Rhea" id="RHEA-COMP:10700"/>
        <dbReference type="ChEBI" id="CHEBI:15377"/>
        <dbReference type="ChEBI" id="CHEBI:29950"/>
        <dbReference type="ChEBI" id="CHEBI:30879"/>
        <dbReference type="ChEBI" id="CHEBI:35924"/>
        <dbReference type="ChEBI" id="CHEBI:50058"/>
        <dbReference type="EC" id="1.11.1.24"/>
    </reaction>
</comment>
<gene>
    <name evidence="11" type="ORF">CUJ83_01140</name>
</gene>
<evidence type="ECO:0000259" key="10">
    <source>
        <dbReference type="PROSITE" id="PS51352"/>
    </source>
</evidence>
<dbReference type="Pfam" id="PF00578">
    <property type="entry name" value="AhpC-TSA"/>
    <property type="match status" value="1"/>
</dbReference>
<evidence type="ECO:0000256" key="8">
    <source>
        <dbReference type="ARBA" id="ARBA00038489"/>
    </source>
</evidence>
<dbReference type="InterPro" id="IPR050924">
    <property type="entry name" value="Peroxiredoxin_BCP/PrxQ"/>
</dbReference>
<comment type="similarity">
    <text evidence="8">Belongs to the peroxiredoxin family. BCP/PrxQ subfamily.</text>
</comment>
<dbReference type="SUPFAM" id="SSF52833">
    <property type="entry name" value="Thioredoxin-like"/>
    <property type="match status" value="1"/>
</dbReference>
<evidence type="ECO:0000256" key="4">
    <source>
        <dbReference type="ARBA" id="ARBA00023002"/>
    </source>
</evidence>
<dbReference type="EMBL" id="PGCK01000001">
    <property type="protein sequence ID" value="MCD1293602.1"/>
    <property type="molecule type" value="Genomic_DNA"/>
</dbReference>
<evidence type="ECO:0000256" key="1">
    <source>
        <dbReference type="ARBA" id="ARBA00013017"/>
    </source>
</evidence>
<keyword evidence="4" id="KW-0560">Oxidoreductase</keyword>
<dbReference type="Gene3D" id="3.40.30.10">
    <property type="entry name" value="Glutaredoxin"/>
    <property type="match status" value="1"/>
</dbReference>
<evidence type="ECO:0000313" key="12">
    <source>
        <dbReference type="Proteomes" id="UP001320159"/>
    </source>
</evidence>
<keyword evidence="2" id="KW-0575">Peroxidase</keyword>
<feature type="domain" description="Thioredoxin" evidence="10">
    <location>
        <begin position="8"/>
        <end position="155"/>
    </location>
</feature>
<name>A0AAP2RAT3_9EURY</name>
<evidence type="ECO:0000256" key="6">
    <source>
        <dbReference type="ARBA" id="ARBA00023284"/>
    </source>
</evidence>
<dbReference type="PROSITE" id="PS51352">
    <property type="entry name" value="THIOREDOXIN_2"/>
    <property type="match status" value="1"/>
</dbReference>
<dbReference type="GO" id="GO:0045454">
    <property type="term" value="P:cell redox homeostasis"/>
    <property type="evidence" value="ECO:0007669"/>
    <property type="project" value="TreeGrafter"/>
</dbReference>
<dbReference type="GO" id="GO:0005737">
    <property type="term" value="C:cytoplasm"/>
    <property type="evidence" value="ECO:0007669"/>
    <property type="project" value="TreeGrafter"/>
</dbReference>
<dbReference type="PANTHER" id="PTHR42801">
    <property type="entry name" value="THIOREDOXIN-DEPENDENT PEROXIDE REDUCTASE"/>
    <property type="match status" value="1"/>
</dbReference>
<dbReference type="InterPro" id="IPR000866">
    <property type="entry name" value="AhpC/TSA"/>
</dbReference>
<keyword evidence="5" id="KW-1015">Disulfide bond</keyword>
<accession>A0AAP2RAT3</accession>
<keyword evidence="12" id="KW-1185">Reference proteome</keyword>
<dbReference type="PANTHER" id="PTHR42801:SF4">
    <property type="entry name" value="AHPC_TSA FAMILY PROTEIN"/>
    <property type="match status" value="1"/>
</dbReference>
<dbReference type="EC" id="1.11.1.24" evidence="1"/>
<reference evidence="11 12" key="1">
    <citation type="submission" date="2017-11" db="EMBL/GenBank/DDBJ databases">
        <title>Isolation and Characterization of Family Methanocellaceae Species from Potential Methane Hydrate Area Offshore Southwestern Taiwan.</title>
        <authorList>
            <person name="Zhang W.-L."/>
            <person name="Chen W.-C."/>
            <person name="Lai M.-C."/>
            <person name="Chen S.-C."/>
        </authorList>
    </citation>
    <scope>NUCLEOTIDE SEQUENCE [LARGE SCALE GENOMIC DNA]</scope>
    <source>
        <strain evidence="11 12">CWC-04</strain>
    </source>
</reference>
<dbReference type="GO" id="GO:0008379">
    <property type="term" value="F:thioredoxin peroxidase activity"/>
    <property type="evidence" value="ECO:0007669"/>
    <property type="project" value="TreeGrafter"/>
</dbReference>
<organism evidence="11 12">
    <name type="scientific">Methanooceanicella nereidis</name>
    <dbReference type="NCBI Taxonomy" id="2052831"/>
    <lineage>
        <taxon>Archaea</taxon>
        <taxon>Methanobacteriati</taxon>
        <taxon>Methanobacteriota</taxon>
        <taxon>Stenosarchaea group</taxon>
        <taxon>Methanomicrobia</taxon>
        <taxon>Methanocellales</taxon>
        <taxon>Methanocellaceae</taxon>
        <taxon>Methanooceanicella</taxon>
    </lineage>
</organism>
<dbReference type="GO" id="GO:0034599">
    <property type="term" value="P:cellular response to oxidative stress"/>
    <property type="evidence" value="ECO:0007669"/>
    <property type="project" value="TreeGrafter"/>
</dbReference>
<keyword evidence="6" id="KW-0676">Redox-active center</keyword>
<keyword evidence="3" id="KW-0049">Antioxidant</keyword>
<dbReference type="InterPro" id="IPR013766">
    <property type="entry name" value="Thioredoxin_domain"/>
</dbReference>
<comment type="caution">
    <text evidence="11">The sequence shown here is derived from an EMBL/GenBank/DDBJ whole genome shotgun (WGS) entry which is preliminary data.</text>
</comment>
<dbReference type="RefSeq" id="WP_230739639.1">
    <property type="nucleotide sequence ID" value="NZ_PGCK01000001.1"/>
</dbReference>
<evidence type="ECO:0000256" key="3">
    <source>
        <dbReference type="ARBA" id="ARBA00022862"/>
    </source>
</evidence>
<protein>
    <recommendedName>
        <fullName evidence="1">thioredoxin-dependent peroxiredoxin</fullName>
        <ecNumber evidence="1">1.11.1.24</ecNumber>
    </recommendedName>
    <alternativeName>
        <fullName evidence="7">Thioredoxin peroxidase</fullName>
    </alternativeName>
</protein>
<sequence length="159" mass="18130">MYRMGSRPQVGEKAPGFILRDCLGEDIGLSEYKGKRNVILAFYRGQSDKYSMEWLSQLRDDYIAFRGMDTEVLAVGPDNIENTLNIGGRYDIPFKLLCDPGLEVVRQYGVYDDIMDNAMTSAFLIDMEGIIRYMYVGKVPQDVPSNVELIKHLRDVISE</sequence>
<evidence type="ECO:0000256" key="9">
    <source>
        <dbReference type="ARBA" id="ARBA00049091"/>
    </source>
</evidence>
<dbReference type="InterPro" id="IPR036249">
    <property type="entry name" value="Thioredoxin-like_sf"/>
</dbReference>